<protein>
    <recommendedName>
        <fullName evidence="3">Glucokinase</fullName>
        <ecNumber evidence="2">2.7.1.2</ecNumber>
    </recommendedName>
    <alternativeName>
        <fullName evidence="8">Glucose kinase</fullName>
    </alternativeName>
</protein>
<dbReference type="CDD" id="cd24062">
    <property type="entry name" value="ASKHA_NBD_ROK_BsGLK-like"/>
    <property type="match status" value="1"/>
</dbReference>
<dbReference type="InterPro" id="IPR049874">
    <property type="entry name" value="ROK_cs"/>
</dbReference>
<dbReference type="GO" id="GO:0004340">
    <property type="term" value="F:glucokinase activity"/>
    <property type="evidence" value="ECO:0007669"/>
    <property type="project" value="UniProtKB-EC"/>
</dbReference>
<dbReference type="PANTHER" id="PTHR18964:SF149">
    <property type="entry name" value="BIFUNCTIONAL UDP-N-ACETYLGLUCOSAMINE 2-EPIMERASE_N-ACETYLMANNOSAMINE KINASE"/>
    <property type="match status" value="1"/>
</dbReference>
<dbReference type="EMBL" id="LILD01000001">
    <property type="protein sequence ID" value="KOO39539.1"/>
    <property type="molecule type" value="Genomic_DNA"/>
</dbReference>
<dbReference type="PROSITE" id="PS01125">
    <property type="entry name" value="ROK"/>
    <property type="match status" value="1"/>
</dbReference>
<dbReference type="PATRIC" id="fig|136160.3.peg.2884"/>
<dbReference type="GeneID" id="87597055"/>
<accession>A0A0M0KL50</accession>
<dbReference type="Gene3D" id="3.30.420.40">
    <property type="match status" value="2"/>
</dbReference>
<evidence type="ECO:0000256" key="3">
    <source>
        <dbReference type="ARBA" id="ARBA00014701"/>
    </source>
</evidence>
<dbReference type="RefSeq" id="WP_053431486.1">
    <property type="nucleotide sequence ID" value="NZ_CP040441.1"/>
</dbReference>
<keyword evidence="5" id="KW-0547">Nucleotide-binding</keyword>
<keyword evidence="4" id="KW-0808">Transferase</keyword>
<comment type="caution">
    <text evidence="9">The sequence shown here is derived from an EMBL/GenBank/DDBJ whole genome shotgun (WGS) entry which is preliminary data.</text>
</comment>
<dbReference type="PANTHER" id="PTHR18964">
    <property type="entry name" value="ROK (REPRESSOR, ORF, KINASE) FAMILY"/>
    <property type="match status" value="1"/>
</dbReference>
<evidence type="ECO:0000256" key="7">
    <source>
        <dbReference type="ARBA" id="ARBA00022840"/>
    </source>
</evidence>
<evidence type="ECO:0000313" key="9">
    <source>
        <dbReference type="EMBL" id="KOO39539.1"/>
    </source>
</evidence>
<dbReference type="InterPro" id="IPR004654">
    <property type="entry name" value="ROK_glcA"/>
</dbReference>
<dbReference type="SUPFAM" id="SSF53067">
    <property type="entry name" value="Actin-like ATPase domain"/>
    <property type="match status" value="1"/>
</dbReference>
<evidence type="ECO:0000256" key="6">
    <source>
        <dbReference type="ARBA" id="ARBA00022777"/>
    </source>
</evidence>
<evidence type="ECO:0000256" key="8">
    <source>
        <dbReference type="ARBA" id="ARBA00032386"/>
    </source>
</evidence>
<dbReference type="GO" id="GO:0005737">
    <property type="term" value="C:cytoplasm"/>
    <property type="evidence" value="ECO:0007669"/>
    <property type="project" value="InterPro"/>
</dbReference>
<evidence type="ECO:0000256" key="5">
    <source>
        <dbReference type="ARBA" id="ARBA00022741"/>
    </source>
</evidence>
<sequence>MSDRWYVGVDVGGTTIKMAFLTTAGEIVDKWEIPTNKQDGGALITTNIADALDKRLSGHHKSKSDLIGIGLGAPGFIEMDTGFIYHAVNIGWRDFPLKDKLEEETKLPVIVDNDANIAALGEMWKGAGDGAKNMLLITLGTGVGGGIVANGNILHGVNGMAGEIGHITVIPEGGAPCNCGKTGCLETVASATGIARIATEGVTEHKESRLALDYDKHGVLTAKDVFSAADASDAFALSVVDHIAYYLGFAIANLANALNPEKIVIGGGVSKAGDTLLKPIKQHFEAYALPRVADGAEFRIATLGNDAGVIGGGWLVKQQENSMEKGNETA</sequence>
<dbReference type="EC" id="2.7.1.2" evidence="2"/>
<name>A0A0M0KL50_ALKHA</name>
<comment type="similarity">
    <text evidence="1">Belongs to the ROK (NagC/XylR) family.</text>
</comment>
<dbReference type="Pfam" id="PF00480">
    <property type="entry name" value="ROK"/>
    <property type="match status" value="1"/>
</dbReference>
<reference evidence="9" key="1">
    <citation type="submission" date="2015-08" db="EMBL/GenBank/DDBJ databases">
        <title>Complete DNA Sequence of Pseudomonas syringae pv. actinidiae, the Causal Agent of Kiwifruit Canker Disease.</title>
        <authorList>
            <person name="Rikkerink E.H.A."/>
            <person name="Fineran P.C."/>
        </authorList>
    </citation>
    <scope>NUCLEOTIDE SEQUENCE</scope>
    <source>
        <strain evidence="9">DSM 13666</strain>
    </source>
</reference>
<dbReference type="AlphaFoldDB" id="A0A0M0KL50"/>
<keyword evidence="7" id="KW-0067">ATP-binding</keyword>
<gene>
    <name evidence="9" type="ORF">AMD02_12295</name>
</gene>
<dbReference type="NCBIfam" id="TIGR00744">
    <property type="entry name" value="ROK_glcA_fam"/>
    <property type="match status" value="1"/>
</dbReference>
<dbReference type="GO" id="GO:0006096">
    <property type="term" value="P:glycolytic process"/>
    <property type="evidence" value="ECO:0007669"/>
    <property type="project" value="InterPro"/>
</dbReference>
<dbReference type="GO" id="GO:0005524">
    <property type="term" value="F:ATP binding"/>
    <property type="evidence" value="ECO:0007669"/>
    <property type="project" value="UniProtKB-KW"/>
</dbReference>
<evidence type="ECO:0000256" key="1">
    <source>
        <dbReference type="ARBA" id="ARBA00006479"/>
    </source>
</evidence>
<dbReference type="InterPro" id="IPR043129">
    <property type="entry name" value="ATPase_NBD"/>
</dbReference>
<evidence type="ECO:0000256" key="2">
    <source>
        <dbReference type="ARBA" id="ARBA00012323"/>
    </source>
</evidence>
<organism evidence="9">
    <name type="scientific">Halalkalibacterium halodurans</name>
    <name type="common">Bacillus halodurans</name>
    <dbReference type="NCBI Taxonomy" id="86665"/>
    <lineage>
        <taxon>Bacteria</taxon>
        <taxon>Bacillati</taxon>
        <taxon>Bacillota</taxon>
        <taxon>Bacilli</taxon>
        <taxon>Bacillales</taxon>
        <taxon>Bacillaceae</taxon>
        <taxon>Halalkalibacterium (ex Joshi et al. 2022)</taxon>
    </lineage>
</organism>
<evidence type="ECO:0000256" key="4">
    <source>
        <dbReference type="ARBA" id="ARBA00022679"/>
    </source>
</evidence>
<proteinExistence type="inferred from homology"/>
<dbReference type="InterPro" id="IPR000600">
    <property type="entry name" value="ROK"/>
</dbReference>
<keyword evidence="6 9" id="KW-0418">Kinase</keyword>